<feature type="region of interest" description="Disordered" evidence="1">
    <location>
        <begin position="1"/>
        <end position="54"/>
    </location>
</feature>
<keyword evidence="3" id="KW-1185">Reference proteome</keyword>
<evidence type="ECO:0000256" key="1">
    <source>
        <dbReference type="SAM" id="MobiDB-lite"/>
    </source>
</evidence>
<accession>A0AAV7QPB2</accession>
<dbReference type="AlphaFoldDB" id="A0AAV7QPB2"/>
<gene>
    <name evidence="2" type="ORF">NDU88_007287</name>
</gene>
<evidence type="ECO:0000313" key="2">
    <source>
        <dbReference type="EMBL" id="KAJ1140950.1"/>
    </source>
</evidence>
<organism evidence="2 3">
    <name type="scientific">Pleurodeles waltl</name>
    <name type="common">Iberian ribbed newt</name>
    <dbReference type="NCBI Taxonomy" id="8319"/>
    <lineage>
        <taxon>Eukaryota</taxon>
        <taxon>Metazoa</taxon>
        <taxon>Chordata</taxon>
        <taxon>Craniata</taxon>
        <taxon>Vertebrata</taxon>
        <taxon>Euteleostomi</taxon>
        <taxon>Amphibia</taxon>
        <taxon>Batrachia</taxon>
        <taxon>Caudata</taxon>
        <taxon>Salamandroidea</taxon>
        <taxon>Salamandridae</taxon>
        <taxon>Pleurodelinae</taxon>
        <taxon>Pleurodeles</taxon>
    </lineage>
</organism>
<reference evidence="2" key="1">
    <citation type="journal article" date="2022" name="bioRxiv">
        <title>Sequencing and chromosome-scale assembly of the giantPleurodeles waltlgenome.</title>
        <authorList>
            <person name="Brown T."/>
            <person name="Elewa A."/>
            <person name="Iarovenko S."/>
            <person name="Subramanian E."/>
            <person name="Araus A.J."/>
            <person name="Petzold A."/>
            <person name="Susuki M."/>
            <person name="Suzuki K.-i.T."/>
            <person name="Hayashi T."/>
            <person name="Toyoda A."/>
            <person name="Oliveira C."/>
            <person name="Osipova E."/>
            <person name="Leigh N.D."/>
            <person name="Simon A."/>
            <person name="Yun M.H."/>
        </authorList>
    </citation>
    <scope>NUCLEOTIDE SEQUENCE</scope>
    <source>
        <strain evidence="2">20211129_DDA</strain>
        <tissue evidence="2">Liver</tissue>
    </source>
</reference>
<dbReference type="Proteomes" id="UP001066276">
    <property type="component" value="Chromosome 6"/>
</dbReference>
<dbReference type="EMBL" id="JANPWB010000010">
    <property type="protein sequence ID" value="KAJ1140950.1"/>
    <property type="molecule type" value="Genomic_DNA"/>
</dbReference>
<evidence type="ECO:0000313" key="3">
    <source>
        <dbReference type="Proteomes" id="UP001066276"/>
    </source>
</evidence>
<proteinExistence type="predicted"/>
<name>A0AAV7QPB2_PLEWA</name>
<sequence>MRRGRHFERWQLGGLSTASGASQKAPSPAPPSHCVRDAARRHSSPACLPHAAEDPALFASRRGRSTWPE</sequence>
<protein>
    <submittedName>
        <fullName evidence="2">Uncharacterized protein</fullName>
    </submittedName>
</protein>
<comment type="caution">
    <text evidence="2">The sequence shown here is derived from an EMBL/GenBank/DDBJ whole genome shotgun (WGS) entry which is preliminary data.</text>
</comment>